<dbReference type="AlphaFoldDB" id="A0A7X2P4W3"/>
<feature type="modified residue" description="4-aspartylphosphate" evidence="3">
    <location>
        <position position="54"/>
    </location>
</feature>
<dbReference type="Pfam" id="PF04397">
    <property type="entry name" value="LytTR"/>
    <property type="match status" value="1"/>
</dbReference>
<dbReference type="PROSITE" id="PS50110">
    <property type="entry name" value="RESPONSE_REGULATORY"/>
    <property type="match status" value="1"/>
</dbReference>
<evidence type="ECO:0000256" key="2">
    <source>
        <dbReference type="ARBA" id="ARBA00024867"/>
    </source>
</evidence>
<protein>
    <recommendedName>
        <fullName evidence="1">Stage 0 sporulation protein A homolog</fullName>
    </recommendedName>
</protein>
<comment type="caution">
    <text evidence="6">The sequence shown here is derived from an EMBL/GenBank/DDBJ whole genome shotgun (WGS) entry which is preliminary data.</text>
</comment>
<feature type="domain" description="Response regulatory" evidence="4">
    <location>
        <begin position="3"/>
        <end position="125"/>
    </location>
</feature>
<gene>
    <name evidence="6" type="ORF">FYJ57_12805</name>
</gene>
<dbReference type="SMART" id="SM00850">
    <property type="entry name" value="LytTR"/>
    <property type="match status" value="1"/>
</dbReference>
<evidence type="ECO:0000256" key="3">
    <source>
        <dbReference type="PROSITE-ProRule" id="PRU00169"/>
    </source>
</evidence>
<dbReference type="PANTHER" id="PTHR37299:SF1">
    <property type="entry name" value="STAGE 0 SPORULATION PROTEIN A HOMOLOG"/>
    <property type="match status" value="1"/>
</dbReference>
<dbReference type="Proteomes" id="UP000440513">
    <property type="component" value="Unassembled WGS sequence"/>
</dbReference>
<dbReference type="RefSeq" id="WP_154432942.1">
    <property type="nucleotide sequence ID" value="NZ_VUMS01000030.1"/>
</dbReference>
<feature type="domain" description="HTH LytTR-type" evidence="5">
    <location>
        <begin position="137"/>
        <end position="209"/>
    </location>
</feature>
<accession>A0A7X2P4W3</accession>
<dbReference type="InterPro" id="IPR007492">
    <property type="entry name" value="LytTR_DNA-bd_dom"/>
</dbReference>
<dbReference type="PROSITE" id="PS50930">
    <property type="entry name" value="HTH_LYTTR"/>
    <property type="match status" value="1"/>
</dbReference>
<evidence type="ECO:0000259" key="5">
    <source>
        <dbReference type="PROSITE" id="PS50930"/>
    </source>
</evidence>
<dbReference type="Pfam" id="PF00072">
    <property type="entry name" value="Response_reg"/>
    <property type="match status" value="1"/>
</dbReference>
<dbReference type="InterPro" id="IPR011006">
    <property type="entry name" value="CheY-like_superfamily"/>
</dbReference>
<evidence type="ECO:0000313" key="7">
    <source>
        <dbReference type="Proteomes" id="UP000440513"/>
    </source>
</evidence>
<sequence length="241" mass="28125">MKRILILEDNVKTLTSLEKMIREISPEIITFPVQTYEEACVCAVKQQIDIFILDIILNTKQPGDTSGLAFAREMRNYKKYQLTPMIFITVLADPELYAYRELHSFGYLEKPFSMEEARKLVIKALENTVPVEKEKTIWLRKDGILFAVPLHKVICVETRNHILSIYLQDELLEIPYITIKEFMSEADGFGFFQCSRSTLVNKNYIKSVDMINRYISFRGTDKIVEVGLVYRKKFVREMKNG</sequence>
<dbReference type="InterPro" id="IPR046947">
    <property type="entry name" value="LytR-like"/>
</dbReference>
<dbReference type="InterPro" id="IPR001789">
    <property type="entry name" value="Sig_transdc_resp-reg_receiver"/>
</dbReference>
<keyword evidence="3" id="KW-0597">Phosphoprotein</keyword>
<keyword evidence="7" id="KW-1185">Reference proteome</keyword>
<evidence type="ECO:0000259" key="4">
    <source>
        <dbReference type="PROSITE" id="PS50110"/>
    </source>
</evidence>
<proteinExistence type="predicted"/>
<comment type="function">
    <text evidence="2">May play the central regulatory role in sporulation. It may be an element of the effector pathway responsible for the activation of sporulation genes in response to nutritional stress. Spo0A may act in concert with spo0H (a sigma factor) to control the expression of some genes that are critical to the sporulation process.</text>
</comment>
<organism evidence="6 7">
    <name type="scientific">Oliverpabstia intestinalis</name>
    <dbReference type="NCBI Taxonomy" id="2606633"/>
    <lineage>
        <taxon>Bacteria</taxon>
        <taxon>Bacillati</taxon>
        <taxon>Bacillota</taxon>
        <taxon>Clostridia</taxon>
        <taxon>Lachnospirales</taxon>
        <taxon>Lachnospiraceae</taxon>
        <taxon>Oliverpabstia</taxon>
    </lineage>
</organism>
<reference evidence="6 7" key="1">
    <citation type="submission" date="2019-08" db="EMBL/GenBank/DDBJ databases">
        <title>In-depth cultivation of the pig gut microbiome towards novel bacterial diversity and tailored functional studies.</title>
        <authorList>
            <person name="Wylensek D."/>
            <person name="Hitch T.C.A."/>
            <person name="Clavel T."/>
        </authorList>
    </citation>
    <scope>NUCLEOTIDE SEQUENCE [LARGE SCALE GENOMIC DNA]</scope>
    <source>
        <strain evidence="6 7">BSM-380-WT-5A</strain>
    </source>
</reference>
<dbReference type="SMART" id="SM00448">
    <property type="entry name" value="REC"/>
    <property type="match status" value="1"/>
</dbReference>
<evidence type="ECO:0000313" key="6">
    <source>
        <dbReference type="EMBL" id="MST67573.1"/>
    </source>
</evidence>
<name>A0A7X2P4W3_9FIRM</name>
<dbReference type="GO" id="GO:0000156">
    <property type="term" value="F:phosphorelay response regulator activity"/>
    <property type="evidence" value="ECO:0007669"/>
    <property type="project" value="InterPro"/>
</dbReference>
<dbReference type="PANTHER" id="PTHR37299">
    <property type="entry name" value="TRANSCRIPTIONAL REGULATOR-RELATED"/>
    <property type="match status" value="1"/>
</dbReference>
<dbReference type="Gene3D" id="2.40.50.1020">
    <property type="entry name" value="LytTr DNA-binding domain"/>
    <property type="match status" value="1"/>
</dbReference>
<dbReference type="EMBL" id="VUMS01000030">
    <property type="protein sequence ID" value="MST67573.1"/>
    <property type="molecule type" value="Genomic_DNA"/>
</dbReference>
<dbReference type="GO" id="GO:0003677">
    <property type="term" value="F:DNA binding"/>
    <property type="evidence" value="ECO:0007669"/>
    <property type="project" value="InterPro"/>
</dbReference>
<dbReference type="SUPFAM" id="SSF52172">
    <property type="entry name" value="CheY-like"/>
    <property type="match status" value="1"/>
</dbReference>
<dbReference type="Gene3D" id="3.40.50.2300">
    <property type="match status" value="1"/>
</dbReference>
<evidence type="ECO:0000256" key="1">
    <source>
        <dbReference type="ARBA" id="ARBA00018672"/>
    </source>
</evidence>